<gene>
    <name evidence="1" type="ORF">RJT34_14555</name>
</gene>
<evidence type="ECO:0000313" key="1">
    <source>
        <dbReference type="EMBL" id="KAK7303644.1"/>
    </source>
</evidence>
<protein>
    <submittedName>
        <fullName evidence="1">Uncharacterized protein</fullName>
    </submittedName>
</protein>
<comment type="caution">
    <text evidence="1">The sequence shown here is derived from an EMBL/GenBank/DDBJ whole genome shotgun (WGS) entry which is preliminary data.</text>
</comment>
<accession>A0AAN9JST8</accession>
<name>A0AAN9JST8_CLITE</name>
<evidence type="ECO:0000313" key="2">
    <source>
        <dbReference type="Proteomes" id="UP001359559"/>
    </source>
</evidence>
<dbReference type="Proteomes" id="UP001359559">
    <property type="component" value="Unassembled WGS sequence"/>
</dbReference>
<proteinExistence type="predicted"/>
<sequence>MNKDKNKLTCNIFKVWITTKGKGPLQILKEEIQASLVENNVFQANENISSFPSIFLNFVFQVREHLIAIEGKEQR</sequence>
<reference evidence="1 2" key="1">
    <citation type="submission" date="2024-01" db="EMBL/GenBank/DDBJ databases">
        <title>The genomes of 5 underutilized Papilionoideae crops provide insights into root nodulation and disease resistance.</title>
        <authorList>
            <person name="Yuan L."/>
        </authorList>
    </citation>
    <scope>NUCLEOTIDE SEQUENCE [LARGE SCALE GENOMIC DNA]</scope>
    <source>
        <strain evidence="1">LY-2023</strain>
        <tissue evidence="1">Leaf</tissue>
    </source>
</reference>
<dbReference type="EMBL" id="JAYKXN010000003">
    <property type="protein sequence ID" value="KAK7303644.1"/>
    <property type="molecule type" value="Genomic_DNA"/>
</dbReference>
<organism evidence="1 2">
    <name type="scientific">Clitoria ternatea</name>
    <name type="common">Butterfly pea</name>
    <dbReference type="NCBI Taxonomy" id="43366"/>
    <lineage>
        <taxon>Eukaryota</taxon>
        <taxon>Viridiplantae</taxon>
        <taxon>Streptophyta</taxon>
        <taxon>Embryophyta</taxon>
        <taxon>Tracheophyta</taxon>
        <taxon>Spermatophyta</taxon>
        <taxon>Magnoliopsida</taxon>
        <taxon>eudicotyledons</taxon>
        <taxon>Gunneridae</taxon>
        <taxon>Pentapetalae</taxon>
        <taxon>rosids</taxon>
        <taxon>fabids</taxon>
        <taxon>Fabales</taxon>
        <taxon>Fabaceae</taxon>
        <taxon>Papilionoideae</taxon>
        <taxon>50 kb inversion clade</taxon>
        <taxon>NPAAA clade</taxon>
        <taxon>indigoferoid/millettioid clade</taxon>
        <taxon>Phaseoleae</taxon>
        <taxon>Clitoria</taxon>
    </lineage>
</organism>
<dbReference type="AlphaFoldDB" id="A0AAN9JST8"/>
<keyword evidence="2" id="KW-1185">Reference proteome</keyword>